<dbReference type="GO" id="GO:0005524">
    <property type="term" value="F:ATP binding"/>
    <property type="evidence" value="ECO:0007669"/>
    <property type="project" value="UniProtKB-UniRule"/>
</dbReference>
<evidence type="ECO:0000256" key="6">
    <source>
        <dbReference type="ARBA" id="ARBA00023065"/>
    </source>
</evidence>
<reference evidence="13" key="2">
    <citation type="submission" date="2020-09" db="EMBL/GenBank/DDBJ databases">
        <authorList>
            <person name="Sun Q."/>
            <person name="Zhou Y."/>
        </authorList>
    </citation>
    <scope>NUCLEOTIDE SEQUENCE</scope>
    <source>
        <strain evidence="13">CGMCC 1.15725</strain>
    </source>
</reference>
<dbReference type="Gene3D" id="2.60.15.10">
    <property type="entry name" value="F0F1 ATP synthase delta/epsilon subunit, N-terminal"/>
    <property type="match status" value="1"/>
</dbReference>
<reference evidence="13" key="1">
    <citation type="journal article" date="2014" name="Int. J. Syst. Evol. Microbiol.">
        <title>Complete genome sequence of Corynebacterium casei LMG S-19264T (=DSM 44701T), isolated from a smear-ripened cheese.</title>
        <authorList>
            <consortium name="US DOE Joint Genome Institute (JGI-PGF)"/>
            <person name="Walter F."/>
            <person name="Albersmeier A."/>
            <person name="Kalinowski J."/>
            <person name="Ruckert C."/>
        </authorList>
    </citation>
    <scope>NUCLEOTIDE SEQUENCE</scope>
    <source>
        <strain evidence="13">CGMCC 1.15725</strain>
    </source>
</reference>
<dbReference type="Pfam" id="PF02823">
    <property type="entry name" value="ATP-synt_DE_N"/>
    <property type="match status" value="1"/>
</dbReference>
<evidence type="ECO:0000256" key="2">
    <source>
        <dbReference type="ARBA" id="ARBA00004184"/>
    </source>
</evidence>
<dbReference type="SUPFAM" id="SSF51344">
    <property type="entry name" value="Epsilon subunit of F1F0-ATP synthase N-terminal domain"/>
    <property type="match status" value="1"/>
</dbReference>
<organism evidence="13 14">
    <name type="scientific">Aliidongia dinghuensis</name>
    <dbReference type="NCBI Taxonomy" id="1867774"/>
    <lineage>
        <taxon>Bacteria</taxon>
        <taxon>Pseudomonadati</taxon>
        <taxon>Pseudomonadota</taxon>
        <taxon>Alphaproteobacteria</taxon>
        <taxon>Rhodospirillales</taxon>
        <taxon>Dongiaceae</taxon>
        <taxon>Aliidongia</taxon>
    </lineage>
</organism>
<evidence type="ECO:0000256" key="3">
    <source>
        <dbReference type="ARBA" id="ARBA00005712"/>
    </source>
</evidence>
<evidence type="ECO:0000256" key="4">
    <source>
        <dbReference type="ARBA" id="ARBA00022448"/>
    </source>
</evidence>
<dbReference type="GO" id="GO:0005886">
    <property type="term" value="C:plasma membrane"/>
    <property type="evidence" value="ECO:0007669"/>
    <property type="project" value="UniProtKB-SubCell"/>
</dbReference>
<keyword evidence="4 10" id="KW-0813">Transport</keyword>
<evidence type="ECO:0000256" key="1">
    <source>
        <dbReference type="ARBA" id="ARBA00003543"/>
    </source>
</evidence>
<dbReference type="EMBL" id="BMJQ01000002">
    <property type="protein sequence ID" value="GGF07543.1"/>
    <property type="molecule type" value="Genomic_DNA"/>
</dbReference>
<dbReference type="RefSeq" id="WP_189043352.1">
    <property type="nucleotide sequence ID" value="NZ_BMJQ01000002.1"/>
</dbReference>
<dbReference type="PANTHER" id="PTHR13822">
    <property type="entry name" value="ATP SYNTHASE DELTA/EPSILON CHAIN"/>
    <property type="match status" value="1"/>
</dbReference>
<accession>A0A8J3E242</accession>
<dbReference type="AlphaFoldDB" id="A0A8J3E242"/>
<dbReference type="InterPro" id="IPR001469">
    <property type="entry name" value="ATP_synth_F1_dsu/esu"/>
</dbReference>
<keyword evidence="7 10" id="KW-0472">Membrane</keyword>
<keyword evidence="6 10" id="KW-0406">Ion transport</keyword>
<protein>
    <recommendedName>
        <fullName evidence="10">ATP synthase epsilon chain</fullName>
    </recommendedName>
    <alternativeName>
        <fullName evidence="10">ATP synthase F1 sector epsilon subunit</fullName>
    </alternativeName>
    <alternativeName>
        <fullName evidence="10">F-ATPase epsilon subunit</fullName>
    </alternativeName>
</protein>
<gene>
    <name evidence="10 13" type="primary">atpC</name>
    <name evidence="13" type="ORF">GCM10011611_11270</name>
</gene>
<comment type="similarity">
    <text evidence="3 10 11">Belongs to the ATPase epsilon chain family.</text>
</comment>
<keyword evidence="10" id="KW-1003">Cell membrane</keyword>
<keyword evidence="8 10" id="KW-0139">CF(1)</keyword>
<comment type="caution">
    <text evidence="13">The sequence shown here is derived from an EMBL/GenBank/DDBJ whole genome shotgun (WGS) entry which is preliminary data.</text>
</comment>
<evidence type="ECO:0000256" key="5">
    <source>
        <dbReference type="ARBA" id="ARBA00022781"/>
    </source>
</evidence>
<evidence type="ECO:0000256" key="9">
    <source>
        <dbReference type="ARBA" id="ARBA00023310"/>
    </source>
</evidence>
<keyword evidence="5 10" id="KW-0375">Hydrogen ion transport</keyword>
<evidence type="ECO:0000313" key="14">
    <source>
        <dbReference type="Proteomes" id="UP000646365"/>
    </source>
</evidence>
<evidence type="ECO:0000256" key="11">
    <source>
        <dbReference type="RuleBase" id="RU003656"/>
    </source>
</evidence>
<dbReference type="InterPro" id="IPR036771">
    <property type="entry name" value="ATPsynth_dsu/esu_N"/>
</dbReference>
<dbReference type="CDD" id="cd12152">
    <property type="entry name" value="F1-ATPase_delta"/>
    <property type="match status" value="1"/>
</dbReference>
<proteinExistence type="inferred from homology"/>
<dbReference type="Proteomes" id="UP000646365">
    <property type="component" value="Unassembled WGS sequence"/>
</dbReference>
<name>A0A8J3E242_9PROT</name>
<sequence>MAEKVKFELVSPEKILLSDTVEMVVIPGAEGNLGVLPGHAPLISSVRPGTIEVYEGNNVAERIFIAGGFAEVTPERCTVLADEAVTVSSLDKAAVDAELAEATSRYGEALATAEKGSDADKVRFKAAERQLAVATAKAQAVEGIVRH</sequence>
<keyword evidence="9 10" id="KW-0066">ATP synthesis</keyword>
<comment type="subcellular location">
    <subcellularLocation>
        <location evidence="10">Cell membrane</location>
        <topology evidence="10">Peripheral membrane protein</topology>
    </subcellularLocation>
    <subcellularLocation>
        <location evidence="2">Endomembrane system</location>
        <topology evidence="2">Peripheral membrane protein</topology>
    </subcellularLocation>
</comment>
<dbReference type="HAMAP" id="MF_00530">
    <property type="entry name" value="ATP_synth_epsil_bac"/>
    <property type="match status" value="1"/>
</dbReference>
<dbReference type="PANTHER" id="PTHR13822:SF10">
    <property type="entry name" value="ATP SYNTHASE EPSILON CHAIN, CHLOROPLASTIC"/>
    <property type="match status" value="1"/>
</dbReference>
<dbReference type="GO" id="GO:0012505">
    <property type="term" value="C:endomembrane system"/>
    <property type="evidence" value="ECO:0007669"/>
    <property type="project" value="UniProtKB-SubCell"/>
</dbReference>
<evidence type="ECO:0000256" key="7">
    <source>
        <dbReference type="ARBA" id="ARBA00023136"/>
    </source>
</evidence>
<comment type="function">
    <text evidence="1 10">Produces ATP from ADP in the presence of a proton gradient across the membrane.</text>
</comment>
<evidence type="ECO:0000256" key="8">
    <source>
        <dbReference type="ARBA" id="ARBA00023196"/>
    </source>
</evidence>
<comment type="subunit">
    <text evidence="10 11">F-type ATPases have 2 components, CF(1) - the catalytic core - and CF(0) - the membrane proton channel. CF(1) has five subunits: alpha(3), beta(3), gamma(1), delta(1), epsilon(1). CF(0) has three main subunits: a, b and c.</text>
</comment>
<evidence type="ECO:0000259" key="12">
    <source>
        <dbReference type="Pfam" id="PF02823"/>
    </source>
</evidence>
<dbReference type="GO" id="GO:0046933">
    <property type="term" value="F:proton-transporting ATP synthase activity, rotational mechanism"/>
    <property type="evidence" value="ECO:0007669"/>
    <property type="project" value="UniProtKB-UniRule"/>
</dbReference>
<evidence type="ECO:0000313" key="13">
    <source>
        <dbReference type="EMBL" id="GGF07543.1"/>
    </source>
</evidence>
<keyword evidence="14" id="KW-1185">Reference proteome</keyword>
<dbReference type="GO" id="GO:0045259">
    <property type="term" value="C:proton-transporting ATP synthase complex"/>
    <property type="evidence" value="ECO:0007669"/>
    <property type="project" value="UniProtKB-KW"/>
</dbReference>
<dbReference type="InterPro" id="IPR020546">
    <property type="entry name" value="ATP_synth_F1_dsu/esu_N"/>
</dbReference>
<feature type="domain" description="ATP synthase F1 complex delta/epsilon subunit N-terminal" evidence="12">
    <location>
        <begin position="6"/>
        <end position="84"/>
    </location>
</feature>
<dbReference type="NCBIfam" id="TIGR01216">
    <property type="entry name" value="ATP_synt_epsi"/>
    <property type="match status" value="1"/>
</dbReference>
<evidence type="ECO:0000256" key="10">
    <source>
        <dbReference type="HAMAP-Rule" id="MF_00530"/>
    </source>
</evidence>